<keyword evidence="3 5" id="KW-0698">rRNA processing</keyword>
<keyword evidence="2 5" id="KW-0690">Ribosome biogenesis</keyword>
<evidence type="ECO:0000256" key="4">
    <source>
        <dbReference type="ARBA" id="ARBA00023186"/>
    </source>
</evidence>
<dbReference type="InterPro" id="IPR002676">
    <property type="entry name" value="RimM_N"/>
</dbReference>
<dbReference type="SUPFAM" id="SSF50346">
    <property type="entry name" value="PRC-barrel domain"/>
    <property type="match status" value="1"/>
</dbReference>
<proteinExistence type="inferred from homology"/>
<dbReference type="InterPro" id="IPR036976">
    <property type="entry name" value="RimM_N_sf"/>
</dbReference>
<feature type="domain" description="Ribosome maturation factor RimM PRC barrel" evidence="7">
    <location>
        <begin position="98"/>
        <end position="166"/>
    </location>
</feature>
<accession>A0ABM8FNK9</accession>
<dbReference type="RefSeq" id="WP_286336316.1">
    <property type="nucleotide sequence ID" value="NZ_AP027370.1"/>
</dbReference>
<comment type="domain">
    <text evidence="5">The PRC barrel domain binds ribosomal protein uS19.</text>
</comment>
<feature type="domain" description="RimM N-terminal" evidence="6">
    <location>
        <begin position="9"/>
        <end position="83"/>
    </location>
</feature>
<name>A0ABM8FNK9_9BACT</name>
<dbReference type="Pfam" id="PF01782">
    <property type="entry name" value="RimM"/>
    <property type="match status" value="1"/>
</dbReference>
<protein>
    <recommendedName>
        <fullName evidence="5">Ribosome maturation factor RimM</fullName>
    </recommendedName>
</protein>
<evidence type="ECO:0000259" key="6">
    <source>
        <dbReference type="Pfam" id="PF01782"/>
    </source>
</evidence>
<comment type="function">
    <text evidence="5">An accessory protein needed during the final step in the assembly of 30S ribosomal subunit, possibly for assembly of the head region. Essential for efficient processing of 16S rRNA. May be needed both before and after RbfA during the maturation of 16S rRNA. It has affinity for free ribosomal 30S subunits but not for 70S ribosomes.</text>
</comment>
<dbReference type="HAMAP" id="MF_00014">
    <property type="entry name" value="Ribosome_mat_RimM"/>
    <property type="match status" value="1"/>
</dbReference>
<dbReference type="Proteomes" id="UP001321445">
    <property type="component" value="Chromosome"/>
</dbReference>
<dbReference type="PANTHER" id="PTHR33692">
    <property type="entry name" value="RIBOSOME MATURATION FACTOR RIMM"/>
    <property type="match status" value="1"/>
</dbReference>
<evidence type="ECO:0000259" key="7">
    <source>
        <dbReference type="Pfam" id="PF24986"/>
    </source>
</evidence>
<dbReference type="EMBL" id="AP027370">
    <property type="protein sequence ID" value="BDY13361.1"/>
    <property type="molecule type" value="Genomic_DNA"/>
</dbReference>
<evidence type="ECO:0000256" key="1">
    <source>
        <dbReference type="ARBA" id="ARBA00022490"/>
    </source>
</evidence>
<dbReference type="InterPro" id="IPR009000">
    <property type="entry name" value="Transl_B-barrel_sf"/>
</dbReference>
<evidence type="ECO:0000256" key="2">
    <source>
        <dbReference type="ARBA" id="ARBA00022517"/>
    </source>
</evidence>
<dbReference type="InterPro" id="IPR056792">
    <property type="entry name" value="PRC_RimM"/>
</dbReference>
<comment type="similarity">
    <text evidence="5">Belongs to the RimM family.</text>
</comment>
<evidence type="ECO:0000256" key="3">
    <source>
        <dbReference type="ARBA" id="ARBA00022552"/>
    </source>
</evidence>
<keyword evidence="9" id="KW-1185">Reference proteome</keyword>
<organism evidence="8 9">
    <name type="scientific">Hydrogenimonas cancrithermarum</name>
    <dbReference type="NCBI Taxonomy" id="2993563"/>
    <lineage>
        <taxon>Bacteria</taxon>
        <taxon>Pseudomonadati</taxon>
        <taxon>Campylobacterota</taxon>
        <taxon>Epsilonproteobacteria</taxon>
        <taxon>Campylobacterales</taxon>
        <taxon>Hydrogenimonadaceae</taxon>
        <taxon>Hydrogenimonas</taxon>
    </lineage>
</organism>
<dbReference type="SUPFAM" id="SSF50447">
    <property type="entry name" value="Translation proteins"/>
    <property type="match status" value="1"/>
</dbReference>
<evidence type="ECO:0000313" key="8">
    <source>
        <dbReference type="EMBL" id="BDY13361.1"/>
    </source>
</evidence>
<dbReference type="PANTHER" id="PTHR33692:SF1">
    <property type="entry name" value="RIBOSOME MATURATION FACTOR RIMM"/>
    <property type="match status" value="1"/>
</dbReference>
<evidence type="ECO:0000313" key="9">
    <source>
        <dbReference type="Proteomes" id="UP001321445"/>
    </source>
</evidence>
<comment type="subcellular location">
    <subcellularLocation>
        <location evidence="5">Cytoplasm</location>
    </subcellularLocation>
</comment>
<dbReference type="Gene3D" id="2.30.30.240">
    <property type="entry name" value="PRC-barrel domain"/>
    <property type="match status" value="1"/>
</dbReference>
<dbReference type="Gene3D" id="2.40.30.60">
    <property type="entry name" value="RimM"/>
    <property type="match status" value="1"/>
</dbReference>
<sequence length="176" mass="19243">MNASEKLPVARIGKAVGLRGDLRLNLLTDFPEQFKKGATFMSDRGDLTISAFNADRGIVRFEGIDNVDDARRLTNAYLYTTKEAGEAACRLDEGEYFWYQIIGLDVEDAGELLGKVEEIERLAGTDYLVVGTAPSLVEQGAAKSFLIPYIGRYVDRVDLEKGKVVTSGAKAILDAS</sequence>
<keyword evidence="1 5" id="KW-0963">Cytoplasm</keyword>
<evidence type="ECO:0000256" key="5">
    <source>
        <dbReference type="HAMAP-Rule" id="MF_00014"/>
    </source>
</evidence>
<reference evidence="8 9" key="1">
    <citation type="submission" date="2023-03" db="EMBL/GenBank/DDBJ databases">
        <title>Description of Hydrogenimonas sp. ISO32.</title>
        <authorList>
            <person name="Mino S."/>
            <person name="Fukazawa S."/>
            <person name="Sawabe T."/>
        </authorList>
    </citation>
    <scope>NUCLEOTIDE SEQUENCE [LARGE SCALE GENOMIC DNA]</scope>
    <source>
        <strain evidence="8 9">ISO32</strain>
    </source>
</reference>
<comment type="subunit">
    <text evidence="5">Binds ribosomal protein uS19.</text>
</comment>
<keyword evidence="4 5" id="KW-0143">Chaperone</keyword>
<dbReference type="InterPro" id="IPR011033">
    <property type="entry name" value="PRC_barrel-like_sf"/>
</dbReference>
<dbReference type="InterPro" id="IPR011961">
    <property type="entry name" value="RimM"/>
</dbReference>
<gene>
    <name evidence="5 8" type="primary">rimM</name>
    <name evidence="8" type="ORF">HCR_16730</name>
</gene>
<dbReference type="NCBIfam" id="TIGR02273">
    <property type="entry name" value="16S_RimM"/>
    <property type="match status" value="1"/>
</dbReference>
<dbReference type="Pfam" id="PF24986">
    <property type="entry name" value="PRC_RimM"/>
    <property type="match status" value="1"/>
</dbReference>